<proteinExistence type="predicted"/>
<name>A0A0L6UDR5_9BASI</name>
<reference evidence="2 3" key="1">
    <citation type="submission" date="2015-08" db="EMBL/GenBank/DDBJ databases">
        <title>Next Generation Sequencing and Analysis of the Genome of Puccinia sorghi L Schw, the Causal Agent of Maize Common Rust.</title>
        <authorList>
            <person name="Rochi L."/>
            <person name="Burguener G."/>
            <person name="Darino M."/>
            <person name="Turjanski A."/>
            <person name="Kreff E."/>
            <person name="Dieguez M.J."/>
            <person name="Sacco F."/>
        </authorList>
    </citation>
    <scope>NUCLEOTIDE SEQUENCE [LARGE SCALE GENOMIC DNA]</scope>
    <source>
        <strain evidence="2 3">RO10H11247</strain>
    </source>
</reference>
<dbReference type="AlphaFoldDB" id="A0A0L6UDR5"/>
<organism evidence="2 3">
    <name type="scientific">Puccinia sorghi</name>
    <dbReference type="NCBI Taxonomy" id="27349"/>
    <lineage>
        <taxon>Eukaryota</taxon>
        <taxon>Fungi</taxon>
        <taxon>Dikarya</taxon>
        <taxon>Basidiomycota</taxon>
        <taxon>Pucciniomycotina</taxon>
        <taxon>Pucciniomycetes</taxon>
        <taxon>Pucciniales</taxon>
        <taxon>Pucciniaceae</taxon>
        <taxon>Puccinia</taxon>
    </lineage>
</organism>
<keyword evidence="1" id="KW-0812">Transmembrane</keyword>
<dbReference type="Proteomes" id="UP000037035">
    <property type="component" value="Unassembled WGS sequence"/>
</dbReference>
<evidence type="ECO:0000256" key="1">
    <source>
        <dbReference type="SAM" id="Phobius"/>
    </source>
</evidence>
<feature type="transmembrane region" description="Helical" evidence="1">
    <location>
        <begin position="340"/>
        <end position="362"/>
    </location>
</feature>
<feature type="transmembrane region" description="Helical" evidence="1">
    <location>
        <begin position="67"/>
        <end position="90"/>
    </location>
</feature>
<comment type="caution">
    <text evidence="2">The sequence shown here is derived from an EMBL/GenBank/DDBJ whole genome shotgun (WGS) entry which is preliminary data.</text>
</comment>
<sequence>MNKRNTHCYIACGKHSFRNVTGCLIPVPIRLKNISYEKSIIVLGKYLKIPCASLLHLGSATDKFSQILSVIFLFYIQSINYIYIYIFIYLCHCKKKLAQLPAVDMQHAPANLSSKLHQFAYLDVLSQSLKFGVTIEFLHVNCRQLSRLFFWSGGTFYMIFLSTVKFLLILRAYNLSLCFWRVTLDPKAVTQFWGLQQPLLPVWCMSRPPKSGPGAFWGLGFTSSINFVFYFFFLFFFFFFFFFSLFYFLMFFCVIFDEFFSEFEDHWVYCVFFLGNPPVGKPLASPRGGYRIITFSQAYSRSHLLQWKVVWWIVSLVLFVLHCFLAFFNLKVSSILNESFISLLSVYFSLFLCLFCLLLKLIL</sequence>
<keyword evidence="1" id="KW-0472">Membrane</keyword>
<keyword evidence="3" id="KW-1185">Reference proteome</keyword>
<accession>A0A0L6UDR5</accession>
<keyword evidence="1" id="KW-1133">Transmembrane helix</keyword>
<gene>
    <name evidence="2" type="ORF">VP01_700g4</name>
</gene>
<feature type="transmembrane region" description="Helical" evidence="1">
    <location>
        <begin position="148"/>
        <end position="170"/>
    </location>
</feature>
<protein>
    <submittedName>
        <fullName evidence="2">Uncharacterized protein</fullName>
    </submittedName>
</protein>
<evidence type="ECO:0000313" key="3">
    <source>
        <dbReference type="Proteomes" id="UP000037035"/>
    </source>
</evidence>
<dbReference type="EMBL" id="LAVV01012395">
    <property type="protein sequence ID" value="KNZ46714.1"/>
    <property type="molecule type" value="Genomic_DNA"/>
</dbReference>
<evidence type="ECO:0000313" key="2">
    <source>
        <dbReference type="EMBL" id="KNZ46714.1"/>
    </source>
</evidence>
<feature type="transmembrane region" description="Helical" evidence="1">
    <location>
        <begin position="227"/>
        <end position="256"/>
    </location>
</feature>
<feature type="transmembrane region" description="Helical" evidence="1">
    <location>
        <begin position="309"/>
        <end position="328"/>
    </location>
</feature>
<dbReference type="VEuPathDB" id="FungiDB:VP01_700g4"/>